<protein>
    <recommendedName>
        <fullName evidence="3">CARD domain-containing protein</fullName>
    </recommendedName>
</protein>
<gene>
    <name evidence="4" type="ORF">ACJMK2_027936</name>
</gene>
<feature type="domain" description="CARD" evidence="3">
    <location>
        <begin position="1"/>
        <end position="77"/>
    </location>
</feature>
<dbReference type="Gene3D" id="1.10.533.10">
    <property type="entry name" value="Death Domain, Fas"/>
    <property type="match status" value="1"/>
</dbReference>
<evidence type="ECO:0000256" key="1">
    <source>
        <dbReference type="SAM" id="Coils"/>
    </source>
</evidence>
<reference evidence="4 5" key="1">
    <citation type="submission" date="2024-11" db="EMBL/GenBank/DDBJ databases">
        <title>Chromosome-level genome assembly of the freshwater bivalve Anodonta woodiana.</title>
        <authorList>
            <person name="Chen X."/>
        </authorList>
    </citation>
    <scope>NUCLEOTIDE SEQUENCE [LARGE SCALE GENOMIC DNA]</scope>
    <source>
        <strain evidence="4">MN2024</strain>
        <tissue evidence="4">Gills</tissue>
    </source>
</reference>
<dbReference type="InterPro" id="IPR011029">
    <property type="entry name" value="DEATH-like_dom_sf"/>
</dbReference>
<sequence>MDEDHRTVLKKNFGQLQDIIFTSDFLGKLHQYNVLPDDWIELVKCQTTESEKRYKLATLLPKSGPDAFDRFVLALGEQYWWIADKLQSDLQELKTSNTSQTDSTIYKENGIQCDLYSAESENINQEKFQSLYDKIQSLLHLTNFKLNNKAETDLSHNPGTVTFKCLEEGMNGVIQQANQLKMNIDLCYKITGGSGEELHVLLQEKEDKMKHQCKDFESKIREKEMENQNLRKRISELDSEILRFKYEMALQKKEIIDLKQTLQTNAYQREKHKTLDELKRIVAFQKCNPDLGDGHVSTYSPINTNNDEEKYSGPSRSLGKSQTGSNAISIDELSRIHRWMENLHQLLQCEMRQEMQVDSNMDCSQISRDTIETAICNLLEKNKQLEKKIEEYEQQKLTEVIPSGKKVGCKGNQTTCALDPMLFNLIEQSNRSNFHFNYRCILKDKAYYWGKLEVQKKQQNEV</sequence>
<accession>A0ABD3X5H7</accession>
<dbReference type="Pfam" id="PF00619">
    <property type="entry name" value="CARD"/>
    <property type="match status" value="1"/>
</dbReference>
<proteinExistence type="predicted"/>
<evidence type="ECO:0000313" key="4">
    <source>
        <dbReference type="EMBL" id="KAL3881504.1"/>
    </source>
</evidence>
<dbReference type="PROSITE" id="PS50209">
    <property type="entry name" value="CARD"/>
    <property type="match status" value="1"/>
</dbReference>
<dbReference type="InterPro" id="IPR001315">
    <property type="entry name" value="CARD"/>
</dbReference>
<keyword evidence="1" id="KW-0175">Coiled coil</keyword>
<dbReference type="CDD" id="cd01671">
    <property type="entry name" value="CARD"/>
    <property type="match status" value="1"/>
</dbReference>
<dbReference type="EMBL" id="JBJQND010000003">
    <property type="protein sequence ID" value="KAL3881504.1"/>
    <property type="molecule type" value="Genomic_DNA"/>
</dbReference>
<evidence type="ECO:0000256" key="2">
    <source>
        <dbReference type="SAM" id="MobiDB-lite"/>
    </source>
</evidence>
<feature type="coiled-coil region" evidence="1">
    <location>
        <begin position="206"/>
        <end position="247"/>
    </location>
</feature>
<comment type="caution">
    <text evidence="4">The sequence shown here is derived from an EMBL/GenBank/DDBJ whole genome shotgun (WGS) entry which is preliminary data.</text>
</comment>
<organism evidence="4 5">
    <name type="scientific">Sinanodonta woodiana</name>
    <name type="common">Chinese pond mussel</name>
    <name type="synonym">Anodonta woodiana</name>
    <dbReference type="NCBI Taxonomy" id="1069815"/>
    <lineage>
        <taxon>Eukaryota</taxon>
        <taxon>Metazoa</taxon>
        <taxon>Spiralia</taxon>
        <taxon>Lophotrochozoa</taxon>
        <taxon>Mollusca</taxon>
        <taxon>Bivalvia</taxon>
        <taxon>Autobranchia</taxon>
        <taxon>Heteroconchia</taxon>
        <taxon>Palaeoheterodonta</taxon>
        <taxon>Unionida</taxon>
        <taxon>Unionoidea</taxon>
        <taxon>Unionidae</taxon>
        <taxon>Unioninae</taxon>
        <taxon>Sinanodonta</taxon>
    </lineage>
</organism>
<feature type="compositionally biased region" description="Polar residues" evidence="2">
    <location>
        <begin position="314"/>
        <end position="324"/>
    </location>
</feature>
<dbReference type="Proteomes" id="UP001634394">
    <property type="component" value="Unassembled WGS sequence"/>
</dbReference>
<feature type="region of interest" description="Disordered" evidence="2">
    <location>
        <begin position="295"/>
        <end position="324"/>
    </location>
</feature>
<evidence type="ECO:0000313" key="5">
    <source>
        <dbReference type="Proteomes" id="UP001634394"/>
    </source>
</evidence>
<evidence type="ECO:0000259" key="3">
    <source>
        <dbReference type="PROSITE" id="PS50209"/>
    </source>
</evidence>
<keyword evidence="5" id="KW-1185">Reference proteome</keyword>
<name>A0ABD3X5H7_SINWO</name>
<dbReference type="AlphaFoldDB" id="A0ABD3X5H7"/>
<dbReference type="SUPFAM" id="SSF47986">
    <property type="entry name" value="DEATH domain"/>
    <property type="match status" value="1"/>
</dbReference>